<proteinExistence type="predicted"/>
<dbReference type="InterPro" id="IPR017946">
    <property type="entry name" value="PLC-like_Pdiesterase_TIM-brl"/>
</dbReference>
<evidence type="ECO:0000313" key="3">
    <source>
        <dbReference type="Proteomes" id="UP000543642"/>
    </source>
</evidence>
<dbReference type="Pfam" id="PF03009">
    <property type="entry name" value="GDPD"/>
    <property type="match status" value="1"/>
</dbReference>
<dbReference type="PROSITE" id="PS51704">
    <property type="entry name" value="GP_PDE"/>
    <property type="match status" value="1"/>
</dbReference>
<dbReference type="GO" id="GO:0006629">
    <property type="term" value="P:lipid metabolic process"/>
    <property type="evidence" value="ECO:0007669"/>
    <property type="project" value="InterPro"/>
</dbReference>
<dbReference type="PANTHER" id="PTHR46211:SF1">
    <property type="entry name" value="GLYCEROPHOSPHODIESTER PHOSPHODIESTERASE, CYTOPLASMIC"/>
    <property type="match status" value="1"/>
</dbReference>
<evidence type="ECO:0000313" key="2">
    <source>
        <dbReference type="EMBL" id="MBB5265186.1"/>
    </source>
</evidence>
<accession>A0A7W8HB15</accession>
<dbReference type="InterPro" id="IPR030395">
    <property type="entry name" value="GP_PDE_dom"/>
</dbReference>
<sequence>MKKRSKLLCGLLAGLPALYLFSIAPGRRSLPLMDRLKKYDYAHRGLHNNLWKIPENSMAAFKEAIDHHYGIELDVHLTKDKHLVVFHDDSLWRMCRVKGKICDMTWNELKDIPLIGTTETIPLFKDVLALVAGQVPLIIELKVDNENYNELCTAVDHLLASYKGEYCIESFHPLALYWYRKHRKKVIRGQLSCNFRKSPRYWQLKPLALSHLLTNVITRPDFIAYDYEDIQNWGFFLNRRLFGAMTVLWTIRHPKDYKVLKKLGHTIIFEQFTP</sequence>
<keyword evidence="3" id="KW-1185">Reference proteome</keyword>
<dbReference type="GO" id="GO:0008081">
    <property type="term" value="F:phosphoric diester hydrolase activity"/>
    <property type="evidence" value="ECO:0007669"/>
    <property type="project" value="InterPro"/>
</dbReference>
<comment type="caution">
    <text evidence="2">The sequence shown here is derived from an EMBL/GenBank/DDBJ whole genome shotgun (WGS) entry which is preliminary data.</text>
</comment>
<dbReference type="PANTHER" id="PTHR46211">
    <property type="entry name" value="GLYCEROPHOSPHORYL DIESTER PHOSPHODIESTERASE"/>
    <property type="match status" value="1"/>
</dbReference>
<feature type="domain" description="GP-PDE" evidence="1">
    <location>
        <begin position="38"/>
        <end position="274"/>
    </location>
</feature>
<gene>
    <name evidence="2" type="ORF">HNP82_002325</name>
</gene>
<dbReference type="SUPFAM" id="SSF51695">
    <property type="entry name" value="PLC-like phosphodiesterases"/>
    <property type="match status" value="1"/>
</dbReference>
<evidence type="ECO:0000259" key="1">
    <source>
        <dbReference type="PROSITE" id="PS51704"/>
    </source>
</evidence>
<dbReference type="Proteomes" id="UP000543642">
    <property type="component" value="Unassembled WGS sequence"/>
</dbReference>
<protein>
    <submittedName>
        <fullName evidence="2">Glycerophosphoryl diester phosphodiesterase</fullName>
    </submittedName>
</protein>
<dbReference type="RefSeq" id="WP_183774841.1">
    <property type="nucleotide sequence ID" value="NZ_CAWVEG010000133.1"/>
</dbReference>
<name>A0A7W8HB15_9FIRM</name>
<dbReference type="EMBL" id="JACHFW010000009">
    <property type="protein sequence ID" value="MBB5265186.1"/>
    <property type="molecule type" value="Genomic_DNA"/>
</dbReference>
<dbReference type="AlphaFoldDB" id="A0A7W8HB15"/>
<reference evidence="2 3" key="1">
    <citation type="submission" date="2020-08" db="EMBL/GenBank/DDBJ databases">
        <title>Genomic Encyclopedia of Type Strains, Phase IV (KMG-IV): sequencing the most valuable type-strain genomes for metagenomic binning, comparative biology and taxonomic classification.</title>
        <authorList>
            <person name="Goeker M."/>
        </authorList>
    </citation>
    <scope>NUCLEOTIDE SEQUENCE [LARGE SCALE GENOMIC DNA]</scope>
    <source>
        <strain evidence="2 3">DSM 106146</strain>
    </source>
</reference>
<dbReference type="Gene3D" id="3.20.20.190">
    <property type="entry name" value="Phosphatidylinositol (PI) phosphodiesterase"/>
    <property type="match status" value="1"/>
</dbReference>
<organism evidence="2 3">
    <name type="scientific">Catenibacillus scindens</name>
    <dbReference type="NCBI Taxonomy" id="673271"/>
    <lineage>
        <taxon>Bacteria</taxon>
        <taxon>Bacillati</taxon>
        <taxon>Bacillota</taxon>
        <taxon>Clostridia</taxon>
        <taxon>Lachnospirales</taxon>
        <taxon>Lachnospiraceae</taxon>
        <taxon>Catenibacillus</taxon>
    </lineage>
</organism>